<dbReference type="GeneID" id="106814903"/>
<accession>A0ABM1ERE5</accession>
<keyword evidence="6" id="KW-1185">Reference proteome</keyword>
<feature type="non-terminal residue" evidence="7">
    <location>
        <position position="495"/>
    </location>
</feature>
<feature type="transmembrane region" description="Helical" evidence="5">
    <location>
        <begin position="127"/>
        <end position="147"/>
    </location>
</feature>
<feature type="transmembrane region" description="Helical" evidence="5">
    <location>
        <begin position="159"/>
        <end position="177"/>
    </location>
</feature>
<dbReference type="SUPFAM" id="SSF103473">
    <property type="entry name" value="MFS general substrate transporter"/>
    <property type="match status" value="2"/>
</dbReference>
<protein>
    <submittedName>
        <fullName evidence="7">Organic cation transporter protein-like</fullName>
    </submittedName>
</protein>
<feature type="transmembrane region" description="Helical" evidence="5">
    <location>
        <begin position="245"/>
        <end position="263"/>
    </location>
</feature>
<name>A0ABM1ERE5_PRICU</name>
<organism evidence="6 7">
    <name type="scientific">Priapulus caudatus</name>
    <name type="common">Priapulid worm</name>
    <dbReference type="NCBI Taxonomy" id="37621"/>
    <lineage>
        <taxon>Eukaryota</taxon>
        <taxon>Metazoa</taxon>
        <taxon>Ecdysozoa</taxon>
        <taxon>Scalidophora</taxon>
        <taxon>Priapulida</taxon>
        <taxon>Priapulimorpha</taxon>
        <taxon>Priapulimorphida</taxon>
        <taxon>Priapulidae</taxon>
        <taxon>Priapulus</taxon>
    </lineage>
</organism>
<proteinExistence type="predicted"/>
<comment type="subcellular location">
    <subcellularLocation>
        <location evidence="1">Membrane</location>
        <topology evidence="1">Multi-pass membrane protein</topology>
    </subcellularLocation>
</comment>
<keyword evidence="2 5" id="KW-0812">Transmembrane</keyword>
<dbReference type="Gene3D" id="1.20.1250.20">
    <property type="entry name" value="MFS general substrate transporter like domains"/>
    <property type="match status" value="2"/>
</dbReference>
<evidence type="ECO:0000256" key="4">
    <source>
        <dbReference type="ARBA" id="ARBA00023136"/>
    </source>
</evidence>
<feature type="transmembrane region" description="Helical" evidence="5">
    <location>
        <begin position="26"/>
        <end position="46"/>
    </location>
</feature>
<gene>
    <name evidence="7" type="primary">LOC106814903</name>
</gene>
<sequence length="495" mass="54919">MKPTMTTATAMDVDDAMIKAGGFGRYQIIMFFVVSALEMFIAWHAFAVTFIGGEPDHHCKIPDGAVTNETIPWVADDCGNLKLATCQQFVNSSVDNSTMDCENGWWYAEESEDNIVVEWNLVCSKRFGAQLTITIYMFGKIFGAVIAPHIADYFGRKPTAIGFGVAYLGLGVAKAFTRTYVQFMAMGTLIAVAETGASLCAFVLLCESVPRSWRSTVGLLYMNMWSIGIMTLPLLAYLIPTWSTLQLIVSLPVAITITYYWILPESVHWLVARNRLQEAEQCLQRYARINGCELPQNCLTAAQPTDAETEEKLLRDKDVETSVDVADDKSTSRRYSFIDVYRTPGLRMYGTLMFFIWIVNVRSSYYGLVPIGASRRSQETRYPERLSLTVAVDAYRHSDCIADRSNGKHPEVPIICCLLRSIKLPSKGGDCDAQDLGWLVTTLTMLGKLGISSAFNCVFLYTTEFYPTVVRNTGVGLSSAIARIGAMLAPLTIVV</sequence>
<dbReference type="PANTHER" id="PTHR24064">
    <property type="entry name" value="SOLUTE CARRIER FAMILY 22 MEMBER"/>
    <property type="match status" value="1"/>
</dbReference>
<keyword evidence="3 5" id="KW-1133">Transmembrane helix</keyword>
<evidence type="ECO:0000313" key="7">
    <source>
        <dbReference type="RefSeq" id="XP_014674766.1"/>
    </source>
</evidence>
<evidence type="ECO:0000256" key="2">
    <source>
        <dbReference type="ARBA" id="ARBA00022692"/>
    </source>
</evidence>
<evidence type="ECO:0000313" key="6">
    <source>
        <dbReference type="Proteomes" id="UP000695022"/>
    </source>
</evidence>
<dbReference type="RefSeq" id="XP_014674766.1">
    <property type="nucleotide sequence ID" value="XM_014819280.1"/>
</dbReference>
<dbReference type="Pfam" id="PF00083">
    <property type="entry name" value="Sugar_tr"/>
    <property type="match status" value="1"/>
</dbReference>
<evidence type="ECO:0000256" key="3">
    <source>
        <dbReference type="ARBA" id="ARBA00022989"/>
    </source>
</evidence>
<evidence type="ECO:0000256" key="1">
    <source>
        <dbReference type="ARBA" id="ARBA00004141"/>
    </source>
</evidence>
<feature type="transmembrane region" description="Helical" evidence="5">
    <location>
        <begin position="183"/>
        <end position="206"/>
    </location>
</feature>
<dbReference type="Proteomes" id="UP000695022">
    <property type="component" value="Unplaced"/>
</dbReference>
<dbReference type="InterPro" id="IPR005828">
    <property type="entry name" value="MFS_sugar_transport-like"/>
</dbReference>
<dbReference type="InterPro" id="IPR036259">
    <property type="entry name" value="MFS_trans_sf"/>
</dbReference>
<evidence type="ECO:0000256" key="5">
    <source>
        <dbReference type="SAM" id="Phobius"/>
    </source>
</evidence>
<reference evidence="7" key="1">
    <citation type="submission" date="2025-08" db="UniProtKB">
        <authorList>
            <consortium name="RefSeq"/>
        </authorList>
    </citation>
    <scope>IDENTIFICATION</scope>
</reference>
<keyword evidence="4 5" id="KW-0472">Membrane</keyword>
<feature type="transmembrane region" description="Helical" evidence="5">
    <location>
        <begin position="218"/>
        <end position="239"/>
    </location>
</feature>